<organism evidence="3 4">
    <name type="scientific">Niallia endozanthoxylica</name>
    <dbReference type="NCBI Taxonomy" id="2036016"/>
    <lineage>
        <taxon>Bacteria</taxon>
        <taxon>Bacillati</taxon>
        <taxon>Bacillota</taxon>
        <taxon>Bacilli</taxon>
        <taxon>Bacillales</taxon>
        <taxon>Bacillaceae</taxon>
        <taxon>Niallia</taxon>
    </lineage>
</organism>
<dbReference type="EMBL" id="VYKL01000048">
    <property type="protein sequence ID" value="KAA9013835.1"/>
    <property type="molecule type" value="Genomic_DNA"/>
</dbReference>
<protein>
    <recommendedName>
        <fullName evidence="2">SLH domain-containing protein</fullName>
    </recommendedName>
</protein>
<dbReference type="InterPro" id="IPR051465">
    <property type="entry name" value="Cell_Envelope_Struct_Comp"/>
</dbReference>
<feature type="domain" description="SLH" evidence="2">
    <location>
        <begin position="23"/>
        <end position="86"/>
    </location>
</feature>
<dbReference type="Pfam" id="PF13205">
    <property type="entry name" value="Big_5"/>
    <property type="match status" value="1"/>
</dbReference>
<dbReference type="OrthoDB" id="174569at2"/>
<dbReference type="PANTHER" id="PTHR43308:SF5">
    <property type="entry name" value="S-LAYER PROTEIN _ PEPTIDOGLYCAN ENDO-BETA-N-ACETYLGLUCOSAMINIDASE"/>
    <property type="match status" value="1"/>
</dbReference>
<sequence>MKKYFILITLMLIVGMFAPVVGQAAGFKDVSSNYRFYDEILYLSEEGVISGFKDGSFNPDSVVTRAQAAIMIGRALDLNGDPKNTRFKDVPSTVTGSGYIASAVEKGIITGFSDDTYRPSDPVTRGQMAIFLNRAFILTHSLTNTYKDVSPNMKAYQSILNVYASGITNGYTDDTYRPDLAVTRGQFSAFMARALEPSFRSLPALTIESISEWERDSSIIEVDIDKEWVIHFNDELDSRSLYDNIYVVRERDNERINITEPWDDKKSVKLRLGELYDFNETYYLYITKDVKSINGTHLAEPLKLKFQTRESEFNVKKTIEQDGIQFEIMIDQSDEKVYTKVKATNISSETIPYISGHGCDPGMSADLFAESEAEQVKVGSKWVTVMACPQMVNQYFLDPGESIEMLEVLYPPTRPLNHNYYIKVTFKKGIIRGNSFATSVEIPIAIQEFE</sequence>
<evidence type="ECO:0000313" key="3">
    <source>
        <dbReference type="EMBL" id="KAA9013835.1"/>
    </source>
</evidence>
<reference evidence="3 4" key="1">
    <citation type="submission" date="2019-09" db="EMBL/GenBank/DDBJ databases">
        <title>Whole genome sequences of isolates from the Mars Exploration Rovers.</title>
        <authorList>
            <person name="Seuylemezian A."/>
            <person name="Vaishampayan P."/>
        </authorList>
    </citation>
    <scope>NUCLEOTIDE SEQUENCE [LARGE SCALE GENOMIC DNA]</scope>
    <source>
        <strain evidence="3 4">MER_TA_151</strain>
    </source>
</reference>
<dbReference type="InterPro" id="IPR001119">
    <property type="entry name" value="SLH_dom"/>
</dbReference>
<dbReference type="PROSITE" id="PS51272">
    <property type="entry name" value="SLH"/>
    <property type="match status" value="3"/>
</dbReference>
<evidence type="ECO:0000313" key="4">
    <source>
        <dbReference type="Proteomes" id="UP000326671"/>
    </source>
</evidence>
<dbReference type="RefSeq" id="WP_150442639.1">
    <property type="nucleotide sequence ID" value="NZ_VYKL01000048.1"/>
</dbReference>
<keyword evidence="4" id="KW-1185">Reference proteome</keyword>
<dbReference type="AlphaFoldDB" id="A0A5J5GZY2"/>
<comment type="caution">
    <text evidence="3">The sequence shown here is derived from an EMBL/GenBank/DDBJ whole genome shotgun (WGS) entry which is preliminary data.</text>
</comment>
<dbReference type="PANTHER" id="PTHR43308">
    <property type="entry name" value="OUTER MEMBRANE PROTEIN ALPHA-RELATED"/>
    <property type="match status" value="1"/>
</dbReference>
<dbReference type="InterPro" id="IPR032812">
    <property type="entry name" value="SbsA_Ig"/>
</dbReference>
<evidence type="ECO:0000256" key="1">
    <source>
        <dbReference type="ARBA" id="ARBA00022729"/>
    </source>
</evidence>
<keyword evidence="1" id="KW-0732">Signal</keyword>
<dbReference type="Pfam" id="PF00395">
    <property type="entry name" value="SLH"/>
    <property type="match status" value="3"/>
</dbReference>
<name>A0A5J5GZY2_9BACI</name>
<accession>A0A5J5GZY2</accession>
<evidence type="ECO:0000259" key="2">
    <source>
        <dbReference type="PROSITE" id="PS51272"/>
    </source>
</evidence>
<dbReference type="Proteomes" id="UP000326671">
    <property type="component" value="Unassembled WGS sequence"/>
</dbReference>
<feature type="domain" description="SLH" evidence="2">
    <location>
        <begin position="142"/>
        <end position="205"/>
    </location>
</feature>
<gene>
    <name evidence="3" type="ORF">F4V44_24540</name>
</gene>
<proteinExistence type="predicted"/>
<feature type="domain" description="SLH" evidence="2">
    <location>
        <begin position="87"/>
        <end position="141"/>
    </location>
</feature>